<dbReference type="AlphaFoldDB" id="A0A833R097"/>
<evidence type="ECO:0000313" key="1">
    <source>
        <dbReference type="EMBL" id="KAF3339830.1"/>
    </source>
</evidence>
<dbReference type="EMBL" id="SWLB01000003">
    <property type="protein sequence ID" value="KAF3339830.1"/>
    <property type="molecule type" value="Genomic_DNA"/>
</dbReference>
<gene>
    <name evidence="1" type="ORF">FCM35_KLT15601</name>
</gene>
<accession>A0A833R097</accession>
<dbReference type="Proteomes" id="UP000623129">
    <property type="component" value="Unassembled WGS sequence"/>
</dbReference>
<reference evidence="1" key="1">
    <citation type="submission" date="2020-01" db="EMBL/GenBank/DDBJ databases">
        <title>Genome sequence of Kobresia littledalei, the first chromosome-level genome in the family Cyperaceae.</title>
        <authorList>
            <person name="Qu G."/>
        </authorList>
    </citation>
    <scope>NUCLEOTIDE SEQUENCE</scope>
    <source>
        <strain evidence="1">C.B.Clarke</strain>
        <tissue evidence="1">Leaf</tissue>
    </source>
</reference>
<sequence length="100" mass="10975">MDLRDSPLPLAVKPGMSYSSSHLVYEYKVFIGYCDRSKNFANGSGLASSTAGRMPSFMVFLTDHYNNPSLVKAESFTSSSSPVQVALLFVHCVPFAKSER</sequence>
<name>A0A833R097_9POAL</name>
<comment type="caution">
    <text evidence="1">The sequence shown here is derived from an EMBL/GenBank/DDBJ whole genome shotgun (WGS) entry which is preliminary data.</text>
</comment>
<organism evidence="1 2">
    <name type="scientific">Carex littledalei</name>
    <dbReference type="NCBI Taxonomy" id="544730"/>
    <lineage>
        <taxon>Eukaryota</taxon>
        <taxon>Viridiplantae</taxon>
        <taxon>Streptophyta</taxon>
        <taxon>Embryophyta</taxon>
        <taxon>Tracheophyta</taxon>
        <taxon>Spermatophyta</taxon>
        <taxon>Magnoliopsida</taxon>
        <taxon>Liliopsida</taxon>
        <taxon>Poales</taxon>
        <taxon>Cyperaceae</taxon>
        <taxon>Cyperoideae</taxon>
        <taxon>Cariceae</taxon>
        <taxon>Carex</taxon>
        <taxon>Carex subgen. Euthyceras</taxon>
    </lineage>
</organism>
<evidence type="ECO:0000313" key="2">
    <source>
        <dbReference type="Proteomes" id="UP000623129"/>
    </source>
</evidence>
<protein>
    <submittedName>
        <fullName evidence="1">Protein GAMETE EXPRESSED 2</fullName>
    </submittedName>
</protein>
<keyword evidence="2" id="KW-1185">Reference proteome</keyword>
<proteinExistence type="predicted"/>